<evidence type="ECO:0000313" key="2">
    <source>
        <dbReference type="EMBL" id="KAK0648977.1"/>
    </source>
</evidence>
<evidence type="ECO:0000256" key="1">
    <source>
        <dbReference type="SAM" id="Phobius"/>
    </source>
</evidence>
<dbReference type="EMBL" id="JAULSV010000003">
    <property type="protein sequence ID" value="KAK0648977.1"/>
    <property type="molecule type" value="Genomic_DNA"/>
</dbReference>
<accession>A0AA39YAC7</accession>
<keyword evidence="3" id="KW-1185">Reference proteome</keyword>
<gene>
    <name evidence="2" type="ORF">B0T16DRAFT_409209</name>
</gene>
<proteinExistence type="predicted"/>
<feature type="transmembrane region" description="Helical" evidence="1">
    <location>
        <begin position="54"/>
        <end position="74"/>
    </location>
</feature>
<organism evidence="2 3">
    <name type="scientific">Cercophora newfieldiana</name>
    <dbReference type="NCBI Taxonomy" id="92897"/>
    <lineage>
        <taxon>Eukaryota</taxon>
        <taxon>Fungi</taxon>
        <taxon>Dikarya</taxon>
        <taxon>Ascomycota</taxon>
        <taxon>Pezizomycotina</taxon>
        <taxon>Sordariomycetes</taxon>
        <taxon>Sordariomycetidae</taxon>
        <taxon>Sordariales</taxon>
        <taxon>Lasiosphaeriaceae</taxon>
        <taxon>Cercophora</taxon>
    </lineage>
</organism>
<sequence length="126" mass="14818">MKGVAGRAAGYWFGGERSAVRRWVEVGLVFGISGVLQVVMDWKRGWCNPWGSGWFYFVQPVGFVLEDVAMGIWAMGLREKVAVRVGKGRELRRFEQVVGYLWVWGWFWWLYPRRTILEIECLRRRT</sequence>
<evidence type="ECO:0000313" key="3">
    <source>
        <dbReference type="Proteomes" id="UP001174936"/>
    </source>
</evidence>
<feature type="transmembrane region" description="Helical" evidence="1">
    <location>
        <begin position="23"/>
        <end position="42"/>
    </location>
</feature>
<reference evidence="2" key="1">
    <citation type="submission" date="2023-06" db="EMBL/GenBank/DDBJ databases">
        <title>Genome-scale phylogeny and comparative genomics of the fungal order Sordariales.</title>
        <authorList>
            <consortium name="Lawrence Berkeley National Laboratory"/>
            <person name="Hensen N."/>
            <person name="Bonometti L."/>
            <person name="Westerberg I."/>
            <person name="Brannstrom I.O."/>
            <person name="Guillou S."/>
            <person name="Cros-Aarteil S."/>
            <person name="Calhoun S."/>
            <person name="Haridas S."/>
            <person name="Kuo A."/>
            <person name="Mondo S."/>
            <person name="Pangilinan J."/>
            <person name="Riley R."/>
            <person name="Labutti K."/>
            <person name="Andreopoulos B."/>
            <person name="Lipzen A."/>
            <person name="Chen C."/>
            <person name="Yanf M."/>
            <person name="Daum C."/>
            <person name="Ng V."/>
            <person name="Clum A."/>
            <person name="Steindorff A."/>
            <person name="Ohm R."/>
            <person name="Martin F."/>
            <person name="Silar P."/>
            <person name="Natvig D."/>
            <person name="Lalanne C."/>
            <person name="Gautier V."/>
            <person name="Ament-Velasquez S.L."/>
            <person name="Kruys A."/>
            <person name="Hutchinson M.I."/>
            <person name="Powell A.J."/>
            <person name="Barry K."/>
            <person name="Miller A.N."/>
            <person name="Grigoriev I.V."/>
            <person name="Debuchy R."/>
            <person name="Gladieux P."/>
            <person name="Thoren M.H."/>
            <person name="Johannesson H."/>
        </authorList>
    </citation>
    <scope>NUCLEOTIDE SEQUENCE</scope>
    <source>
        <strain evidence="2">SMH2532-1</strain>
    </source>
</reference>
<protein>
    <submittedName>
        <fullName evidence="2">Uncharacterized protein</fullName>
    </submittedName>
</protein>
<dbReference type="AlphaFoldDB" id="A0AA39YAC7"/>
<dbReference type="Proteomes" id="UP001174936">
    <property type="component" value="Unassembled WGS sequence"/>
</dbReference>
<keyword evidence="1" id="KW-0472">Membrane</keyword>
<keyword evidence="1" id="KW-0812">Transmembrane</keyword>
<name>A0AA39YAC7_9PEZI</name>
<keyword evidence="1" id="KW-1133">Transmembrane helix</keyword>
<comment type="caution">
    <text evidence="2">The sequence shown here is derived from an EMBL/GenBank/DDBJ whole genome shotgun (WGS) entry which is preliminary data.</text>
</comment>